<proteinExistence type="predicted"/>
<dbReference type="InterPro" id="IPR000866">
    <property type="entry name" value="AhpC/TSA"/>
</dbReference>
<dbReference type="InterPro" id="IPR013766">
    <property type="entry name" value="Thioredoxin_domain"/>
</dbReference>
<dbReference type="Gene3D" id="3.40.30.10">
    <property type="entry name" value="Glutaredoxin"/>
    <property type="match status" value="1"/>
</dbReference>
<dbReference type="CDD" id="cd02966">
    <property type="entry name" value="TlpA_like_family"/>
    <property type="match status" value="1"/>
</dbReference>
<dbReference type="OrthoDB" id="9799347at2"/>
<dbReference type="PROSITE" id="PS00194">
    <property type="entry name" value="THIOREDOXIN_1"/>
    <property type="match status" value="1"/>
</dbReference>
<dbReference type="RefSeq" id="WP_029311552.1">
    <property type="nucleotide sequence ID" value="NZ_FTNE01000003.1"/>
</dbReference>
<dbReference type="PROSITE" id="PS51352">
    <property type="entry name" value="THIOREDOXIN_2"/>
    <property type="match status" value="1"/>
</dbReference>
<reference evidence="3 4" key="1">
    <citation type="submission" date="2017-01" db="EMBL/GenBank/DDBJ databases">
        <authorList>
            <person name="Varghese N."/>
            <person name="Submissions S."/>
        </authorList>
    </citation>
    <scope>NUCLEOTIDE SEQUENCE [LARGE SCALE GENOMIC DNA]</scope>
    <source>
        <strain evidence="3 4">ATCC 35905</strain>
    </source>
</reference>
<keyword evidence="1" id="KW-0676">Redox-active center</keyword>
<organism evidence="3 4">
    <name type="scientific">Acidiphilium rubrum</name>
    <dbReference type="NCBI Taxonomy" id="526"/>
    <lineage>
        <taxon>Bacteria</taxon>
        <taxon>Pseudomonadati</taxon>
        <taxon>Pseudomonadota</taxon>
        <taxon>Alphaproteobacteria</taxon>
        <taxon>Acetobacterales</taxon>
        <taxon>Acidocellaceae</taxon>
        <taxon>Acidiphilium</taxon>
    </lineage>
</organism>
<gene>
    <name evidence="3" type="ORF">SAMN05421828_10325</name>
</gene>
<feature type="domain" description="Thioredoxin" evidence="2">
    <location>
        <begin position="46"/>
        <end position="188"/>
    </location>
</feature>
<dbReference type="PANTHER" id="PTHR42852:SF17">
    <property type="entry name" value="THIOREDOXIN-LIKE PROTEIN HI_1115"/>
    <property type="match status" value="1"/>
</dbReference>
<evidence type="ECO:0000259" key="2">
    <source>
        <dbReference type="PROSITE" id="PS51352"/>
    </source>
</evidence>
<dbReference type="GO" id="GO:0016209">
    <property type="term" value="F:antioxidant activity"/>
    <property type="evidence" value="ECO:0007669"/>
    <property type="project" value="InterPro"/>
</dbReference>
<dbReference type="GO" id="GO:0015036">
    <property type="term" value="F:disulfide oxidoreductase activity"/>
    <property type="evidence" value="ECO:0007669"/>
    <property type="project" value="UniProtKB-ARBA"/>
</dbReference>
<dbReference type="Pfam" id="PF00578">
    <property type="entry name" value="AhpC-TSA"/>
    <property type="match status" value="1"/>
</dbReference>
<keyword evidence="3" id="KW-0413">Isomerase</keyword>
<protein>
    <submittedName>
        <fullName evidence="3">Thiol-disulfide isomerase or thioredoxin</fullName>
    </submittedName>
</protein>
<dbReference type="GO" id="GO:0016853">
    <property type="term" value="F:isomerase activity"/>
    <property type="evidence" value="ECO:0007669"/>
    <property type="project" value="UniProtKB-KW"/>
</dbReference>
<evidence type="ECO:0000313" key="3">
    <source>
        <dbReference type="EMBL" id="SIQ26910.1"/>
    </source>
</evidence>
<dbReference type="AlphaFoldDB" id="A0A8G2CIE4"/>
<evidence type="ECO:0000313" key="4">
    <source>
        <dbReference type="Proteomes" id="UP000186308"/>
    </source>
</evidence>
<dbReference type="InterPro" id="IPR050553">
    <property type="entry name" value="Thioredoxin_ResA/DsbE_sf"/>
</dbReference>
<dbReference type="InterPro" id="IPR017937">
    <property type="entry name" value="Thioredoxin_CS"/>
</dbReference>
<comment type="caution">
    <text evidence="3">The sequence shown here is derived from an EMBL/GenBank/DDBJ whole genome shotgun (WGS) entry which is preliminary data.</text>
</comment>
<accession>A0A8G2CIE4</accession>
<dbReference type="SUPFAM" id="SSF52833">
    <property type="entry name" value="Thioredoxin-like"/>
    <property type="match status" value="1"/>
</dbReference>
<name>A0A8G2CIE4_ACIRU</name>
<keyword evidence="4" id="KW-1185">Reference proteome</keyword>
<dbReference type="InterPro" id="IPR036249">
    <property type="entry name" value="Thioredoxin-like_sf"/>
</dbReference>
<dbReference type="EMBL" id="FTNE01000003">
    <property type="protein sequence ID" value="SIQ26910.1"/>
    <property type="molecule type" value="Genomic_DNA"/>
</dbReference>
<sequence length="203" mass="21183">MAIGLSRRQFAALGAGVILPDLTALAGFGKSARAGQLPDVGQNLAETLPQPVPSFHFMDAAGRRLTLAHYRGEGLVVNFWATWCPPCRAELPSLVAINKVLLPEGIRVLPISVDSNGIQAVAPYYKAHGITGVPMLFNPNSSALQAFQVNGIPLTVIVNRKSEVVATLSGAGNWNSAGTVARVRQLIGPATGVVAKPAATTPT</sequence>
<evidence type="ECO:0000256" key="1">
    <source>
        <dbReference type="ARBA" id="ARBA00023284"/>
    </source>
</evidence>
<dbReference type="Proteomes" id="UP000186308">
    <property type="component" value="Unassembled WGS sequence"/>
</dbReference>
<dbReference type="PANTHER" id="PTHR42852">
    <property type="entry name" value="THIOL:DISULFIDE INTERCHANGE PROTEIN DSBE"/>
    <property type="match status" value="1"/>
</dbReference>